<evidence type="ECO:0000313" key="2">
    <source>
        <dbReference type="EMBL" id="SEH80227.1"/>
    </source>
</evidence>
<feature type="transmembrane region" description="Helical" evidence="1">
    <location>
        <begin position="233"/>
        <end position="253"/>
    </location>
</feature>
<feature type="transmembrane region" description="Helical" evidence="1">
    <location>
        <begin position="342"/>
        <end position="361"/>
    </location>
</feature>
<dbReference type="RefSeq" id="WP_067774806.1">
    <property type="nucleotide sequence ID" value="NZ_LIGX01000019.1"/>
</dbReference>
<protein>
    <recommendedName>
        <fullName evidence="4">Dolichyl-phosphate-mannose-protein mannosyltransferase</fullName>
    </recommendedName>
</protein>
<proteinExistence type="predicted"/>
<feature type="transmembrane region" description="Helical" evidence="1">
    <location>
        <begin position="313"/>
        <end position="336"/>
    </location>
</feature>
<dbReference type="OrthoDB" id="5056808at2"/>
<keyword evidence="1" id="KW-0472">Membrane</keyword>
<name>A0A1C7PCM8_9BACT</name>
<evidence type="ECO:0008006" key="4">
    <source>
        <dbReference type="Google" id="ProtNLM"/>
    </source>
</evidence>
<evidence type="ECO:0000256" key="1">
    <source>
        <dbReference type="SAM" id="Phobius"/>
    </source>
</evidence>
<accession>A0A1C7PCM8</accession>
<evidence type="ECO:0000313" key="3">
    <source>
        <dbReference type="Proteomes" id="UP000176204"/>
    </source>
</evidence>
<feature type="transmembrane region" description="Helical" evidence="1">
    <location>
        <begin position="185"/>
        <end position="202"/>
    </location>
</feature>
<keyword evidence="3" id="KW-1185">Reference proteome</keyword>
<feature type="transmembrane region" description="Helical" evidence="1">
    <location>
        <begin position="162"/>
        <end position="178"/>
    </location>
</feature>
<feature type="transmembrane region" description="Helical" evidence="1">
    <location>
        <begin position="285"/>
        <end position="306"/>
    </location>
</feature>
<dbReference type="AlphaFoldDB" id="A0A1C7PCM8"/>
<dbReference type="KEGG" id="agl:PYTT_0861"/>
<feature type="transmembrane region" description="Helical" evidence="1">
    <location>
        <begin position="12"/>
        <end position="36"/>
    </location>
</feature>
<dbReference type="Proteomes" id="UP000176204">
    <property type="component" value="Chromosome I"/>
</dbReference>
<keyword evidence="1" id="KW-1133">Transmembrane helix</keyword>
<gene>
    <name evidence="2" type="ORF">PYTT_0861</name>
</gene>
<dbReference type="EMBL" id="LT629973">
    <property type="protein sequence ID" value="SEH80227.1"/>
    <property type="molecule type" value="Genomic_DNA"/>
</dbReference>
<keyword evidence="1" id="KW-0812">Transmembrane</keyword>
<feature type="transmembrane region" description="Helical" evidence="1">
    <location>
        <begin position="98"/>
        <end position="121"/>
    </location>
</feature>
<reference evidence="3" key="1">
    <citation type="submission" date="2016-09" db="EMBL/GenBank/DDBJ databases">
        <authorList>
            <person name="Koehorst J."/>
        </authorList>
    </citation>
    <scope>NUCLEOTIDE SEQUENCE [LARGE SCALE GENOMIC DNA]</scope>
</reference>
<organism evidence="2 3">
    <name type="scientific">Akkermansia glycaniphila</name>
    <dbReference type="NCBI Taxonomy" id="1679444"/>
    <lineage>
        <taxon>Bacteria</taxon>
        <taxon>Pseudomonadati</taxon>
        <taxon>Verrucomicrobiota</taxon>
        <taxon>Verrucomicrobiia</taxon>
        <taxon>Verrucomicrobiales</taxon>
        <taxon>Akkermansiaceae</taxon>
        <taxon>Akkermansia</taxon>
    </lineage>
</organism>
<sequence>MTDSNSNSLRRLVHKLGTWPETVFLFLLGFLVIWYGSTSSPRYGWMYAPDANIYLTMGQAWLQEGLFPYADLFDHKGPLIFLIDGLASLISPGGYTGLYLMESLAMGATFIIWYRMALLLLGSHARRIPLIGVCTMAILIGSKALLPKLSLDSSILSQGGEAELYILCLMSLSLLALLKTRGTRSFLWSMIAGASLAGISLIKFNLVVYYPLLWGAFCLADSATTWKNAARSLMGQISGYLMIIAAMVLIFVLRGHGEQLWNVYIGFNAQYRPTLSGSLGNMKHLFLDNTAFLTLGGIGAAALGWFPHRRNDLRGWASISLSLLSYLVLILMMNGVTIIPGYIYYLIPLLPYFFAALLLFFHGLMNQGTTWEYALPALAALLYIRDTSIPRNDSNSAEVIGELSREITSHAQGRPIRLLCYGCMDSGLYRALRATPPVFYYMHPNDQEQPDRNGPHSIGRTQDSYIEKGEIDYVLMRYPVNLPPGQKPYYKNTRAQGIMQNLVEQGTWEPLGDPKPFAPQVEVRLYARKTDRTAPPAIGNAAQ</sequence>
<feature type="transmembrane region" description="Helical" evidence="1">
    <location>
        <begin position="128"/>
        <end position="146"/>
    </location>
</feature>